<evidence type="ECO:0000256" key="4">
    <source>
        <dbReference type="ARBA" id="ARBA00022490"/>
    </source>
</evidence>
<dbReference type="RefSeq" id="XP_069197085.1">
    <property type="nucleotide sequence ID" value="XM_069344653.1"/>
</dbReference>
<comment type="function">
    <text evidence="7">PPIases accelerate the folding of proteins. It catalyzes the cis-trans isomerization of proline imidic peptide bonds in oligopeptides. Acts as a regulatory subunit for PP2A-like phosphatases modulating their activity or substrate specificity, probably by inducing a conformational change in the catalytic subunit, a direct target of the PPIase. Can reactivate inactive phosphatase PP2A-phosphatase methylesterase complexes (PP2Ai) in presence of ATP and Mg(2+) by dissociating the inactive form from the complex.</text>
</comment>
<evidence type="ECO:0000313" key="11">
    <source>
        <dbReference type="Proteomes" id="UP001562354"/>
    </source>
</evidence>
<protein>
    <recommendedName>
        <fullName evidence="8">Serine/threonine-protein phosphatase 2A activator</fullName>
        <ecNumber evidence="8">5.2.1.8</ecNumber>
    </recommendedName>
    <alternativeName>
        <fullName evidence="8">Phosphotyrosyl phosphatase activator</fullName>
    </alternativeName>
</protein>
<keyword evidence="6 8" id="KW-0413">Isomerase</keyword>
<sequence length="428" mass="48244">MPTAVSPPDKQKVPDLSAQLPKLVPRRRPKASQEPPLNPPPPTPALVAAPSEEELREWRFLKPTRRILSPKDHELFLKSSTNDLVTAFVFTLSDSIQDTTISQVKQRPQDAIIDTLLHMLDEAEQIVAECPPEDTGSRFGNPAFRSFLDKTETKLPEWHSAHLHLPSEPCMQEVQTYLQHSFGNWTRIDYGSGHELNFMLWLLCLNRLHLLPSTTFPHLALIVFPRYVALMRKIQTTYYLEPAGSHGVWGLDDYQFLPFLFGSSQLLHHPHIRPMSIHTQMILEECGKDYLYLDQVSFVNSVKNVDGLRWHSPMLDDISSAKNWEKVDAGMRRMFVAEVLGKLPVMQHFWFGSLVPAVEGMSSEHGDEAGAVHSHVHADGSTHIVGAGGEERKTWDDCCGIKVPSAVGAMGELKRSGQDMGLRRLPFD</sequence>
<gene>
    <name evidence="10" type="ORF">AAFC00_004938</name>
</gene>
<dbReference type="SUPFAM" id="SSF140984">
    <property type="entry name" value="PTPA-like"/>
    <property type="match status" value="1"/>
</dbReference>
<evidence type="ECO:0000256" key="5">
    <source>
        <dbReference type="ARBA" id="ARBA00023110"/>
    </source>
</evidence>
<evidence type="ECO:0000256" key="6">
    <source>
        <dbReference type="ARBA" id="ARBA00023235"/>
    </source>
</evidence>
<dbReference type="EMBL" id="JBFMKM010000016">
    <property type="protein sequence ID" value="KAL1297403.1"/>
    <property type="molecule type" value="Genomic_DNA"/>
</dbReference>
<evidence type="ECO:0000256" key="7">
    <source>
        <dbReference type="ARBA" id="ARBA00025287"/>
    </source>
</evidence>
<proteinExistence type="inferred from homology"/>
<evidence type="ECO:0000256" key="3">
    <source>
        <dbReference type="ARBA" id="ARBA00011019"/>
    </source>
</evidence>
<keyword evidence="5 8" id="KW-0697">Rotamase</keyword>
<keyword evidence="11" id="KW-1185">Reference proteome</keyword>
<dbReference type="Proteomes" id="UP001562354">
    <property type="component" value="Unassembled WGS sequence"/>
</dbReference>
<evidence type="ECO:0000256" key="9">
    <source>
        <dbReference type="SAM" id="MobiDB-lite"/>
    </source>
</evidence>
<dbReference type="PIRSF" id="PIRSF016325">
    <property type="entry name" value="Phstyr_phstse_ac"/>
    <property type="match status" value="1"/>
</dbReference>
<dbReference type="CDD" id="cd04087">
    <property type="entry name" value="PTPA"/>
    <property type="match status" value="1"/>
</dbReference>
<accession>A0ABR3P3N7</accession>
<feature type="region of interest" description="Disordered" evidence="9">
    <location>
        <begin position="1"/>
        <end position="51"/>
    </location>
</feature>
<dbReference type="EC" id="5.2.1.8" evidence="8"/>
<comment type="caution">
    <text evidence="10">The sequence shown here is derived from an EMBL/GenBank/DDBJ whole genome shotgun (WGS) entry which is preliminary data.</text>
</comment>
<reference evidence="10 11" key="1">
    <citation type="submission" date="2024-07" db="EMBL/GenBank/DDBJ databases">
        <title>Draft sequence of the Neodothiora populina.</title>
        <authorList>
            <person name="Drown D.D."/>
            <person name="Schuette U.S."/>
            <person name="Buechlein A.B."/>
            <person name="Rusch D.R."/>
            <person name="Winton L.W."/>
            <person name="Adams G.A."/>
        </authorList>
    </citation>
    <scope>NUCLEOTIDE SEQUENCE [LARGE SCALE GENOMIC DNA]</scope>
    <source>
        <strain evidence="10 11">CPC 39397</strain>
    </source>
</reference>
<organism evidence="10 11">
    <name type="scientific">Neodothiora populina</name>
    <dbReference type="NCBI Taxonomy" id="2781224"/>
    <lineage>
        <taxon>Eukaryota</taxon>
        <taxon>Fungi</taxon>
        <taxon>Dikarya</taxon>
        <taxon>Ascomycota</taxon>
        <taxon>Pezizomycotina</taxon>
        <taxon>Dothideomycetes</taxon>
        <taxon>Dothideomycetidae</taxon>
        <taxon>Dothideales</taxon>
        <taxon>Dothioraceae</taxon>
        <taxon>Neodothiora</taxon>
    </lineage>
</organism>
<dbReference type="InterPro" id="IPR037218">
    <property type="entry name" value="PTPA_sf"/>
</dbReference>
<comment type="catalytic activity">
    <reaction evidence="1 8">
        <text>[protein]-peptidylproline (omega=180) = [protein]-peptidylproline (omega=0)</text>
        <dbReference type="Rhea" id="RHEA:16237"/>
        <dbReference type="Rhea" id="RHEA-COMP:10747"/>
        <dbReference type="Rhea" id="RHEA-COMP:10748"/>
        <dbReference type="ChEBI" id="CHEBI:83833"/>
        <dbReference type="ChEBI" id="CHEBI:83834"/>
        <dbReference type="EC" id="5.2.1.8"/>
    </reaction>
</comment>
<dbReference type="PANTHER" id="PTHR10012:SF5">
    <property type="entry name" value="SERINE_THREONINE-PROTEIN PHOSPHATASE 2A ACTIVATOR 2"/>
    <property type="match status" value="1"/>
</dbReference>
<comment type="similarity">
    <text evidence="3 8">Belongs to the PTPA-type PPIase family.</text>
</comment>
<evidence type="ECO:0000256" key="2">
    <source>
        <dbReference type="ARBA" id="ARBA00004496"/>
    </source>
</evidence>
<comment type="subcellular location">
    <subcellularLocation>
        <location evidence="2 8">Cytoplasm</location>
    </subcellularLocation>
</comment>
<dbReference type="Pfam" id="PF03095">
    <property type="entry name" value="PTPA"/>
    <property type="match status" value="1"/>
</dbReference>
<dbReference type="InterPro" id="IPR043170">
    <property type="entry name" value="PTPA_C_lid"/>
</dbReference>
<dbReference type="InterPro" id="IPR004327">
    <property type="entry name" value="Phstyr_phstse_ac"/>
</dbReference>
<dbReference type="PANTHER" id="PTHR10012">
    <property type="entry name" value="SERINE/THREONINE-PROTEIN PHOSPHATASE 2A REGULATORY SUBUNIT B"/>
    <property type="match status" value="1"/>
</dbReference>
<keyword evidence="4 8" id="KW-0963">Cytoplasm</keyword>
<name>A0ABR3P3N7_9PEZI</name>
<evidence type="ECO:0000256" key="8">
    <source>
        <dbReference type="RuleBase" id="RU361210"/>
    </source>
</evidence>
<dbReference type="Gene3D" id="1.20.120.1150">
    <property type="match status" value="1"/>
</dbReference>
<dbReference type="GeneID" id="95978638"/>
<evidence type="ECO:0000313" key="10">
    <source>
        <dbReference type="EMBL" id="KAL1297403.1"/>
    </source>
</evidence>
<evidence type="ECO:0000256" key="1">
    <source>
        <dbReference type="ARBA" id="ARBA00000971"/>
    </source>
</evidence>